<dbReference type="InterPro" id="IPR013078">
    <property type="entry name" value="His_Pase_superF_clade-1"/>
</dbReference>
<dbReference type="GO" id="GO:0006754">
    <property type="term" value="P:ATP biosynthetic process"/>
    <property type="evidence" value="ECO:0007669"/>
    <property type="project" value="TreeGrafter"/>
</dbReference>
<dbReference type="PANTHER" id="PTHR21340:SF0">
    <property type="entry name" value="BIS(5'-NUCLEOSYL)-TETRAPHOSPHATASE [ASYMMETRICAL]"/>
    <property type="match status" value="1"/>
</dbReference>
<dbReference type="InterPro" id="IPR051325">
    <property type="entry name" value="Nudix_hydrolase_domain"/>
</dbReference>
<dbReference type="InterPro" id="IPR015797">
    <property type="entry name" value="NUDIX_hydrolase-like_dom_sf"/>
</dbReference>
<dbReference type="CDD" id="cd03673">
    <property type="entry name" value="NUDIX_Ap6A_hydrolase"/>
    <property type="match status" value="1"/>
</dbReference>
<dbReference type="SMART" id="SM00855">
    <property type="entry name" value="PGAM"/>
    <property type="match status" value="1"/>
</dbReference>
<evidence type="ECO:0000313" key="3">
    <source>
        <dbReference type="EMBL" id="NDK88336.1"/>
    </source>
</evidence>
<feature type="domain" description="Nudix hydrolase" evidence="2">
    <location>
        <begin position="14"/>
        <end position="139"/>
    </location>
</feature>
<gene>
    <name evidence="3" type="ORF">GYA93_01875</name>
</gene>
<dbReference type="Pfam" id="PF00300">
    <property type="entry name" value="His_Phos_1"/>
    <property type="match status" value="1"/>
</dbReference>
<dbReference type="GO" id="GO:0004081">
    <property type="term" value="F:bis(5'-nucleosyl)-tetraphosphatase (asymmetrical) activity"/>
    <property type="evidence" value="ECO:0007669"/>
    <property type="project" value="TreeGrafter"/>
</dbReference>
<dbReference type="PROSITE" id="PS00893">
    <property type="entry name" value="NUDIX_BOX"/>
    <property type="match status" value="1"/>
</dbReference>
<keyword evidence="4" id="KW-1185">Reference proteome</keyword>
<sequence length="310" mass="34275">MSKTHTDSPKNNGRTIWAAGGVLWRRDGEAVRIGLVHRPRYDDWTLPKGKQDPGETLIATAVRELAEETGHAVRLGRHLTKVSYDLANGRKHVRYWSAEAVGGEFEPNHEVDVLEWFDIESAQARLSYRLDRKVLHEFTRLPLDLTPLLLVRHAMAGRRSRYKGDDRTRPLDKTGRRQAQALVPILSAFGVSALSAADRVRCVQTLEPAAAALGVGIGSEPTLSEEAYRDEPGPGRDRIVELAGTDDGVVRAVCSQGKVIPPLLDWWSERDGVTVPAARNRKGSIWVLFTSGGRLQAADHIESPLPHEAD</sequence>
<protein>
    <submittedName>
        <fullName evidence="3">NUDIX hydrolase</fullName>
    </submittedName>
</protein>
<organism evidence="3 4">
    <name type="scientific">Gordonia desulfuricans</name>
    <dbReference type="NCBI Taxonomy" id="89051"/>
    <lineage>
        <taxon>Bacteria</taxon>
        <taxon>Bacillati</taxon>
        <taxon>Actinomycetota</taxon>
        <taxon>Actinomycetes</taxon>
        <taxon>Mycobacteriales</taxon>
        <taxon>Gordoniaceae</taxon>
        <taxon>Gordonia</taxon>
    </lineage>
</organism>
<dbReference type="SUPFAM" id="SSF53254">
    <property type="entry name" value="Phosphoglycerate mutase-like"/>
    <property type="match status" value="1"/>
</dbReference>
<dbReference type="InterPro" id="IPR000086">
    <property type="entry name" value="NUDIX_hydrolase_dom"/>
</dbReference>
<reference evidence="3 4" key="1">
    <citation type="submission" date="2020-01" db="EMBL/GenBank/DDBJ databases">
        <title>Investigation of new actinobacteria for the biodesulphurisation of diesel fuel.</title>
        <authorList>
            <person name="Athi Narayanan S.M."/>
        </authorList>
    </citation>
    <scope>NUCLEOTIDE SEQUENCE [LARGE SCALE GENOMIC DNA]</scope>
    <source>
        <strain evidence="3 4">213E</strain>
    </source>
</reference>
<dbReference type="SUPFAM" id="SSF55811">
    <property type="entry name" value="Nudix"/>
    <property type="match status" value="1"/>
</dbReference>
<evidence type="ECO:0000313" key="4">
    <source>
        <dbReference type="Proteomes" id="UP000466307"/>
    </source>
</evidence>
<accession>A0A7K3LJB5</accession>
<dbReference type="RefSeq" id="WP_053776624.1">
    <property type="nucleotide sequence ID" value="NZ_JAADZU010000004.1"/>
</dbReference>
<dbReference type="Proteomes" id="UP000466307">
    <property type="component" value="Unassembled WGS sequence"/>
</dbReference>
<dbReference type="GO" id="GO:0006167">
    <property type="term" value="P:AMP biosynthetic process"/>
    <property type="evidence" value="ECO:0007669"/>
    <property type="project" value="TreeGrafter"/>
</dbReference>
<proteinExistence type="predicted"/>
<dbReference type="Pfam" id="PF00293">
    <property type="entry name" value="NUDIX"/>
    <property type="match status" value="1"/>
</dbReference>
<evidence type="ECO:0000256" key="1">
    <source>
        <dbReference type="ARBA" id="ARBA00022801"/>
    </source>
</evidence>
<evidence type="ECO:0000259" key="2">
    <source>
        <dbReference type="PROSITE" id="PS51462"/>
    </source>
</evidence>
<dbReference type="EMBL" id="JAADZU010000004">
    <property type="protein sequence ID" value="NDK88336.1"/>
    <property type="molecule type" value="Genomic_DNA"/>
</dbReference>
<dbReference type="PANTHER" id="PTHR21340">
    <property type="entry name" value="DIADENOSINE 5,5-P1,P4-TETRAPHOSPHATE PYROPHOSPHOHYDROLASE MUTT"/>
    <property type="match status" value="1"/>
</dbReference>
<keyword evidence="1 3" id="KW-0378">Hydrolase</keyword>
<name>A0A7K3LJB5_9ACTN</name>
<comment type="caution">
    <text evidence="3">The sequence shown here is derived from an EMBL/GenBank/DDBJ whole genome shotgun (WGS) entry which is preliminary data.</text>
</comment>
<dbReference type="AlphaFoldDB" id="A0A7K3LJB5"/>
<dbReference type="PROSITE" id="PS51462">
    <property type="entry name" value="NUDIX"/>
    <property type="match status" value="1"/>
</dbReference>
<dbReference type="InterPro" id="IPR020084">
    <property type="entry name" value="NUDIX_hydrolase_CS"/>
</dbReference>
<dbReference type="Gene3D" id="3.40.50.1240">
    <property type="entry name" value="Phosphoglycerate mutase-like"/>
    <property type="match status" value="1"/>
</dbReference>
<dbReference type="Gene3D" id="3.90.79.10">
    <property type="entry name" value="Nucleoside Triphosphate Pyrophosphohydrolase"/>
    <property type="match status" value="1"/>
</dbReference>
<dbReference type="InterPro" id="IPR029033">
    <property type="entry name" value="His_PPase_superfam"/>
</dbReference>